<dbReference type="GO" id="GO:0003677">
    <property type="term" value="F:DNA binding"/>
    <property type="evidence" value="ECO:0007669"/>
    <property type="project" value="UniProtKB-KW"/>
</dbReference>
<proteinExistence type="inferred from homology"/>
<evidence type="ECO:0000256" key="3">
    <source>
        <dbReference type="ARBA" id="ARBA00023125"/>
    </source>
</evidence>
<feature type="domain" description="Tyr recombinase" evidence="5">
    <location>
        <begin position="203"/>
        <end position="385"/>
    </location>
</feature>
<gene>
    <name evidence="6" type="ORF">ECB94_15140</name>
</gene>
<evidence type="ECO:0000256" key="4">
    <source>
        <dbReference type="ARBA" id="ARBA00023172"/>
    </source>
</evidence>
<name>A0A3G4VCR4_9VIBR</name>
<dbReference type="Gene3D" id="1.10.150.130">
    <property type="match status" value="1"/>
</dbReference>
<dbReference type="InterPro" id="IPR053876">
    <property type="entry name" value="Phage_int_M"/>
</dbReference>
<dbReference type="PANTHER" id="PTHR30629">
    <property type="entry name" value="PROPHAGE INTEGRASE"/>
    <property type="match status" value="1"/>
</dbReference>
<dbReference type="AlphaFoldDB" id="A0A3G4VCR4"/>
<dbReference type="PANTHER" id="PTHR30629:SF6">
    <property type="entry name" value="PROPHAGE INTEGRASE INTA-RELATED"/>
    <property type="match status" value="1"/>
</dbReference>
<dbReference type="Gene3D" id="1.10.443.10">
    <property type="entry name" value="Intergrase catalytic core"/>
    <property type="match status" value="1"/>
</dbReference>
<dbReference type="InterPro" id="IPR013762">
    <property type="entry name" value="Integrase-like_cat_sf"/>
</dbReference>
<dbReference type="Pfam" id="PF22022">
    <property type="entry name" value="Phage_int_M"/>
    <property type="match status" value="1"/>
</dbReference>
<keyword evidence="2" id="KW-0229">DNA integration</keyword>
<reference evidence="6 7" key="1">
    <citation type="submission" date="2018-11" db="EMBL/GenBank/DDBJ databases">
        <title>Complete Genome Sequence of Vbrio mediterranei 117-T6: a Potential Pathogen Bacteria Isolated from the Conchocelis of Pyropia.</title>
        <authorList>
            <person name="Liu Q."/>
        </authorList>
    </citation>
    <scope>NUCLEOTIDE SEQUENCE [LARGE SCALE GENOMIC DNA]</scope>
    <source>
        <strain evidence="6 7">117-T6</strain>
    </source>
</reference>
<comment type="similarity">
    <text evidence="1">Belongs to the 'phage' integrase family.</text>
</comment>
<dbReference type="InterPro" id="IPR010998">
    <property type="entry name" value="Integrase_recombinase_N"/>
</dbReference>
<accession>A0A3G4VCR4</accession>
<protein>
    <recommendedName>
        <fullName evidence="5">Tyr recombinase domain-containing protein</fullName>
    </recommendedName>
</protein>
<evidence type="ECO:0000313" key="6">
    <source>
        <dbReference type="EMBL" id="AYV22494.1"/>
    </source>
</evidence>
<dbReference type="GO" id="GO:0006310">
    <property type="term" value="P:DNA recombination"/>
    <property type="evidence" value="ECO:0007669"/>
    <property type="project" value="UniProtKB-KW"/>
</dbReference>
<dbReference type="InterPro" id="IPR038488">
    <property type="entry name" value="Integrase_DNA-bd_sf"/>
</dbReference>
<dbReference type="Pfam" id="PF13356">
    <property type="entry name" value="Arm-DNA-bind_3"/>
    <property type="match status" value="1"/>
</dbReference>
<keyword evidence="3" id="KW-0238">DNA-binding</keyword>
<dbReference type="InterPro" id="IPR050808">
    <property type="entry name" value="Phage_Integrase"/>
</dbReference>
<dbReference type="CDD" id="cd00801">
    <property type="entry name" value="INT_P4_C"/>
    <property type="match status" value="1"/>
</dbReference>
<evidence type="ECO:0000313" key="7">
    <source>
        <dbReference type="Proteomes" id="UP000279760"/>
    </source>
</evidence>
<dbReference type="GO" id="GO:0015074">
    <property type="term" value="P:DNA integration"/>
    <property type="evidence" value="ECO:0007669"/>
    <property type="project" value="UniProtKB-KW"/>
</dbReference>
<dbReference type="InterPro" id="IPR011010">
    <property type="entry name" value="DNA_brk_join_enz"/>
</dbReference>
<dbReference type="InterPro" id="IPR002104">
    <property type="entry name" value="Integrase_catalytic"/>
</dbReference>
<dbReference type="Proteomes" id="UP000279760">
    <property type="component" value="Chromosome 1"/>
</dbReference>
<evidence type="ECO:0000256" key="1">
    <source>
        <dbReference type="ARBA" id="ARBA00008857"/>
    </source>
</evidence>
<sequence length="416" mass="47602">MKQRLTVTKVNNLKCPDGVKMIRICDGGGLYLVIEGHSKRWELRIKTLAGKDTYLGLGSTKFLSLKDARQINLEVKTARERGIEPKFYLRRLRGKDTPKFQDIAEKWLEVQEKRLKASTYLDMMKRYRCHIVGSSLGCTPITLITSEHIYEFLDTFNQKGQIPTLNKFHSMITGILGYSVTFEYSKAIDISNMKQLFSRHRSKPHASIKVNQLDNLISLIASSNLSLTVKLMFELQVLLGTRCCETLKMKWTDICQTDWIWTLPSQICKNGLEHKIPLSPQAICALKLAKQLSGDSQYVFPSPHKKAGDKPRTTSTLNTAFAKLGLKSQMSGHGTRAVSETAMHEQLGAAETLIIEAIHSHTDNNTIRKVYNRSTFFNDRQRILNWWGNQYSKLVHDKTCSYYVKQELEKLHQPQF</sequence>
<dbReference type="SUPFAM" id="SSF56349">
    <property type="entry name" value="DNA breaking-rejoining enzymes"/>
    <property type="match status" value="1"/>
</dbReference>
<dbReference type="InterPro" id="IPR025166">
    <property type="entry name" value="Integrase_DNA_bind_dom"/>
</dbReference>
<evidence type="ECO:0000259" key="5">
    <source>
        <dbReference type="PROSITE" id="PS51898"/>
    </source>
</evidence>
<keyword evidence="4" id="KW-0233">DNA recombination</keyword>
<dbReference type="PROSITE" id="PS51898">
    <property type="entry name" value="TYR_RECOMBINASE"/>
    <property type="match status" value="1"/>
</dbReference>
<organism evidence="6 7">
    <name type="scientific">Vibrio mediterranei</name>
    <dbReference type="NCBI Taxonomy" id="689"/>
    <lineage>
        <taxon>Bacteria</taxon>
        <taxon>Pseudomonadati</taxon>
        <taxon>Pseudomonadota</taxon>
        <taxon>Gammaproteobacteria</taxon>
        <taxon>Vibrionales</taxon>
        <taxon>Vibrionaceae</taxon>
        <taxon>Vibrio</taxon>
    </lineage>
</organism>
<dbReference type="EMBL" id="CP033577">
    <property type="protein sequence ID" value="AYV22494.1"/>
    <property type="molecule type" value="Genomic_DNA"/>
</dbReference>
<dbReference type="RefSeq" id="WP_124940915.1">
    <property type="nucleotide sequence ID" value="NZ_CP033577.1"/>
</dbReference>
<dbReference type="Gene3D" id="3.30.160.390">
    <property type="entry name" value="Integrase, DNA-binding domain"/>
    <property type="match status" value="1"/>
</dbReference>
<evidence type="ECO:0000256" key="2">
    <source>
        <dbReference type="ARBA" id="ARBA00022908"/>
    </source>
</evidence>
<dbReference type="Pfam" id="PF00589">
    <property type="entry name" value="Phage_integrase"/>
    <property type="match status" value="1"/>
</dbReference>